<dbReference type="FunFam" id="3.40.50.10140:FF:000007">
    <property type="entry name" value="Disease resistance protein (TIR-NBS-LRR class)"/>
    <property type="match status" value="1"/>
</dbReference>
<dbReference type="PRINTS" id="PR00364">
    <property type="entry name" value="DISEASERSIST"/>
</dbReference>
<reference evidence="6 7" key="1">
    <citation type="journal article" date="2018" name="Mol. Plant">
        <title>The genome of Artemisia annua provides insight into the evolution of Asteraceae family and artemisinin biosynthesis.</title>
        <authorList>
            <person name="Shen Q."/>
            <person name="Zhang L."/>
            <person name="Liao Z."/>
            <person name="Wang S."/>
            <person name="Yan T."/>
            <person name="Shi P."/>
            <person name="Liu M."/>
            <person name="Fu X."/>
            <person name="Pan Q."/>
            <person name="Wang Y."/>
            <person name="Lv Z."/>
            <person name="Lu X."/>
            <person name="Zhang F."/>
            <person name="Jiang W."/>
            <person name="Ma Y."/>
            <person name="Chen M."/>
            <person name="Hao X."/>
            <person name="Li L."/>
            <person name="Tang Y."/>
            <person name="Lv G."/>
            <person name="Zhou Y."/>
            <person name="Sun X."/>
            <person name="Brodelius P.E."/>
            <person name="Rose J.K.C."/>
            <person name="Tang K."/>
        </authorList>
    </citation>
    <scope>NUCLEOTIDE SEQUENCE [LARGE SCALE GENOMIC DNA]</scope>
    <source>
        <strain evidence="7">cv. Huhao1</strain>
        <tissue evidence="6">Leaf</tissue>
    </source>
</reference>
<proteinExistence type="predicted"/>
<gene>
    <name evidence="6" type="ORF">CTI12_AA590780</name>
</gene>
<dbReference type="OrthoDB" id="2018313at2759"/>
<dbReference type="InterPro" id="IPR035897">
    <property type="entry name" value="Toll_tir_struct_dom_sf"/>
</dbReference>
<dbReference type="PANTHER" id="PTHR11017:SF544">
    <property type="entry name" value="ADP-RIBOSYL CYCLASE_CYCLIC ADP-RIBOSE HYDROLASE"/>
    <property type="match status" value="1"/>
</dbReference>
<dbReference type="Gene3D" id="1.10.8.430">
    <property type="entry name" value="Helical domain of apoptotic protease-activating factors"/>
    <property type="match status" value="1"/>
</dbReference>
<dbReference type="SUPFAM" id="SSF52200">
    <property type="entry name" value="Toll/Interleukin receptor TIR domain"/>
    <property type="match status" value="1"/>
</dbReference>
<dbReference type="SUPFAM" id="SSF52058">
    <property type="entry name" value="L domain-like"/>
    <property type="match status" value="3"/>
</dbReference>
<name>A0A2U1KL51_ARTAN</name>
<evidence type="ECO:0000256" key="4">
    <source>
        <dbReference type="SAM" id="MobiDB-lite"/>
    </source>
</evidence>
<dbReference type="Gene3D" id="3.40.50.300">
    <property type="entry name" value="P-loop containing nucleotide triphosphate hydrolases"/>
    <property type="match status" value="1"/>
</dbReference>
<protein>
    <submittedName>
        <fullName evidence="6">Toll/interleukin-1 receptor (TIR) domain-containing protein</fullName>
    </submittedName>
</protein>
<dbReference type="SMART" id="SM00255">
    <property type="entry name" value="TIR"/>
    <property type="match status" value="1"/>
</dbReference>
<feature type="domain" description="TIR" evidence="5">
    <location>
        <begin position="10"/>
        <end position="174"/>
    </location>
</feature>
<dbReference type="InterPro" id="IPR044974">
    <property type="entry name" value="Disease_R_plants"/>
</dbReference>
<accession>A0A2U1KL51</accession>
<feature type="region of interest" description="Disordered" evidence="4">
    <location>
        <begin position="1433"/>
        <end position="1465"/>
    </location>
</feature>
<sequence length="1500" mass="171404">MASSSIEKSYQYDVFLSFRGEDTRKNFVDHLYAAFQQQGIHTFKDDKRLKKGKRIDNELIKSIEDSRFFIIVFSKNYASSSWCLDELVKIMECHKTTEQTAYPVFYDVEPSEVRKQSGAVADAFSKHEKEDAAGKWRDALEEAANLAGWELKNTADGHEAELIQKVVEEISLELRAINMSCDENLIGIETRIKDVELSLELGSDDVRMIGIKGMGGAGKTTLARAIFDQISVWFEGKSFVENVREVSKGTLSGLKSLQEKVLSDVLNENSIGLSTIHDGKKIMKTRLHGKKVLVILDDVDHIDQLEALAGARNWFKPGSRIIITTRDEQVLIAHRVNLIRDISLLSKEESVRLFSRYAFGREIPIQGYEELSQQVVRYAAGLPLTIKVLGSFLCGKNKLEWEDALKRLKKIPLQETLEKLELSYIGLEKEYKEIFLDVACFLKGRGKENAITMLEKFGFHARNGLRVLEQKSLITYGFPNMLTMHDHIEEMARDIIRREHPDEPSKHSRLWIEEEIVDVLGNDLGTEATRCIKVWRVKLSPELIMKGLGKMKNLRLLGLSCESKGDSLDNDWKFDEAGQYFSNALRYLEWRNYPYRSLPKTFEANNLVSLEMPFSQIEQLWEGGERKVLNSLKFLDLSHSMLTKLDLGMTPNLEMLYLLACDNLLELLMPLGYLNLKSLRLSLTKLRTISLRRFPSLEFLCLEGSCDDSGEHDISIACQKLRRLELNYLRLSTLDLSQTINLEYLDIQHSNLKTLNFGLTSKLETLHLFKCHDLVELHTPTNGFLKLTCLDLNGSKFNTLDLELIPNLESLILTECLEVQNIDIFYSKLKTIDLRLCSKLKRLTILECDDLVELHLPNEGCLKLGYFKLKGSKLSYIDLRLTPNLETLCLIECYNLVELQMIAELKFLEVYNSNLKILDLGQTSKLETLLLFNCDRLVELHLPINGCPQLTYLSLSNSKLKTLDLGLSLKLGRLNLHECRDLVELHMPINGCPILKDLELAGSKLRTLYLPLATNLQKLSLENCHDLVELYMPVVYTELSSLNLEHSKSNTLDLGMTPNLERLTLKRCHVLLELRMPINGCIKLTSINLSHSKLETLDLGLIPNLESLYLENCENLVELHMPIKGCSKLRSISLSHAKLETLDLGLTPNLEFLLLEDCYHLKNLRTANQFHLSTESLYRSPTISNHYLPNFRFTCFCAESNLYEKHILLSLCNCKNLNSFLESISEIRNFQLFKLDGSIWQTPKALDKIESLEELVLSSTEIKNLPDNICMLKCLKTLRLESRMHLEKLPEDIGGLKCLEHLHLLSTRIKHLPDSICMLKHLKSLTLQSCLLLEKLPEDLGRLECLEYLILTDCIFLLDIPNSICDMISLKCFRLPNCVLVEKLPEEIGNLECLKELNIEGTGIRHLPGSIFWLKGLRIIGAKWLLESYGFTSRSSQSRSSDDFENVHRTRGANSKRARKLGDPMHWKQPAHKEIGKQKLMRKPNNLKICLVLANGNKVC</sequence>
<dbReference type="Pfam" id="PF07725">
    <property type="entry name" value="LRR_3"/>
    <property type="match status" value="1"/>
</dbReference>
<dbReference type="EMBL" id="PKPP01016677">
    <property type="protein sequence ID" value="PWA37507.1"/>
    <property type="molecule type" value="Genomic_DNA"/>
</dbReference>
<feature type="compositionally biased region" description="Basic residues" evidence="4">
    <location>
        <begin position="1449"/>
        <end position="1459"/>
    </location>
</feature>
<dbReference type="InterPro" id="IPR027417">
    <property type="entry name" value="P-loop_NTPase"/>
</dbReference>
<keyword evidence="1" id="KW-0433">Leucine-rich repeat</keyword>
<evidence type="ECO:0000256" key="2">
    <source>
        <dbReference type="ARBA" id="ARBA00022737"/>
    </source>
</evidence>
<dbReference type="PANTHER" id="PTHR11017">
    <property type="entry name" value="LEUCINE-RICH REPEAT-CONTAINING PROTEIN"/>
    <property type="match status" value="1"/>
</dbReference>
<dbReference type="Pfam" id="PF00931">
    <property type="entry name" value="NB-ARC"/>
    <property type="match status" value="1"/>
</dbReference>
<dbReference type="InterPro" id="IPR011713">
    <property type="entry name" value="Leu-rich_rpt_3"/>
</dbReference>
<dbReference type="InterPro" id="IPR032675">
    <property type="entry name" value="LRR_dom_sf"/>
</dbReference>
<dbReference type="Gene3D" id="3.80.10.10">
    <property type="entry name" value="Ribonuclease Inhibitor"/>
    <property type="match status" value="4"/>
</dbReference>
<keyword evidence="6" id="KW-0675">Receptor</keyword>
<dbReference type="InterPro" id="IPR058192">
    <property type="entry name" value="WHD_ROQ1-like"/>
</dbReference>
<evidence type="ECO:0000313" key="6">
    <source>
        <dbReference type="EMBL" id="PWA37507.1"/>
    </source>
</evidence>
<evidence type="ECO:0000313" key="7">
    <source>
        <dbReference type="Proteomes" id="UP000245207"/>
    </source>
</evidence>
<dbReference type="InterPro" id="IPR000157">
    <property type="entry name" value="TIR_dom"/>
</dbReference>
<dbReference type="Gene3D" id="3.40.50.10140">
    <property type="entry name" value="Toll/interleukin-1 receptor homology (TIR) domain"/>
    <property type="match status" value="1"/>
</dbReference>
<dbReference type="Proteomes" id="UP000245207">
    <property type="component" value="Unassembled WGS sequence"/>
</dbReference>
<dbReference type="InterPro" id="IPR042197">
    <property type="entry name" value="Apaf_helical"/>
</dbReference>
<dbReference type="Pfam" id="PF23282">
    <property type="entry name" value="WHD_ROQ1"/>
    <property type="match status" value="1"/>
</dbReference>
<keyword evidence="7" id="KW-1185">Reference proteome</keyword>
<evidence type="ECO:0000259" key="5">
    <source>
        <dbReference type="PROSITE" id="PS50104"/>
    </source>
</evidence>
<dbReference type="PROSITE" id="PS50104">
    <property type="entry name" value="TIR"/>
    <property type="match status" value="1"/>
</dbReference>
<evidence type="ECO:0000256" key="3">
    <source>
        <dbReference type="ARBA" id="ARBA00023027"/>
    </source>
</evidence>
<dbReference type="GO" id="GO:0006952">
    <property type="term" value="P:defense response"/>
    <property type="evidence" value="ECO:0007669"/>
    <property type="project" value="InterPro"/>
</dbReference>
<dbReference type="InterPro" id="IPR002182">
    <property type="entry name" value="NB-ARC"/>
</dbReference>
<dbReference type="Pfam" id="PF01582">
    <property type="entry name" value="TIR"/>
    <property type="match status" value="1"/>
</dbReference>
<dbReference type="InterPro" id="IPR003591">
    <property type="entry name" value="Leu-rich_rpt_typical-subtyp"/>
</dbReference>
<dbReference type="GO" id="GO:0043531">
    <property type="term" value="F:ADP binding"/>
    <property type="evidence" value="ECO:0007669"/>
    <property type="project" value="InterPro"/>
</dbReference>
<dbReference type="GO" id="GO:0007165">
    <property type="term" value="P:signal transduction"/>
    <property type="evidence" value="ECO:0007669"/>
    <property type="project" value="InterPro"/>
</dbReference>
<keyword evidence="3" id="KW-0520">NAD</keyword>
<dbReference type="SUPFAM" id="SSF52540">
    <property type="entry name" value="P-loop containing nucleoside triphosphate hydrolases"/>
    <property type="match status" value="1"/>
</dbReference>
<comment type="caution">
    <text evidence="6">The sequence shown here is derived from an EMBL/GenBank/DDBJ whole genome shotgun (WGS) entry which is preliminary data.</text>
</comment>
<dbReference type="SMART" id="SM00369">
    <property type="entry name" value="LRR_TYP"/>
    <property type="match status" value="6"/>
</dbReference>
<organism evidence="6 7">
    <name type="scientific">Artemisia annua</name>
    <name type="common">Sweet wormwood</name>
    <dbReference type="NCBI Taxonomy" id="35608"/>
    <lineage>
        <taxon>Eukaryota</taxon>
        <taxon>Viridiplantae</taxon>
        <taxon>Streptophyta</taxon>
        <taxon>Embryophyta</taxon>
        <taxon>Tracheophyta</taxon>
        <taxon>Spermatophyta</taxon>
        <taxon>Magnoliopsida</taxon>
        <taxon>eudicotyledons</taxon>
        <taxon>Gunneridae</taxon>
        <taxon>Pentapetalae</taxon>
        <taxon>asterids</taxon>
        <taxon>campanulids</taxon>
        <taxon>Asterales</taxon>
        <taxon>Asteraceae</taxon>
        <taxon>Asteroideae</taxon>
        <taxon>Anthemideae</taxon>
        <taxon>Artemisiinae</taxon>
        <taxon>Artemisia</taxon>
    </lineage>
</organism>
<keyword evidence="2" id="KW-0677">Repeat</keyword>
<evidence type="ECO:0000256" key="1">
    <source>
        <dbReference type="ARBA" id="ARBA00022614"/>
    </source>
</evidence>